<evidence type="ECO:0000313" key="8">
    <source>
        <dbReference type="Proteomes" id="UP000094256"/>
    </source>
</evidence>
<reference evidence="7 8" key="1">
    <citation type="submission" date="2016-01" db="EMBL/GenBank/DDBJ databases">
        <title>Complete genome and mega plasmid sequence of Sphingomonas panacis DCY99 elicits systemic resistance in rice to Xanthomonas oryzae.</title>
        <authorList>
            <person name="Kim Y.J."/>
            <person name="Yang D.C."/>
            <person name="Sing P."/>
        </authorList>
    </citation>
    <scope>NUCLEOTIDE SEQUENCE [LARGE SCALE GENOMIC DNA]</scope>
    <source>
        <strain evidence="7 8">DCY99</strain>
    </source>
</reference>
<dbReference type="STRING" id="1560345.AWL63_00085"/>
<dbReference type="Gene3D" id="1.10.3860.10">
    <property type="entry name" value="Sodium:dicarboxylate symporter"/>
    <property type="match status" value="1"/>
</dbReference>
<dbReference type="GO" id="GO:0015141">
    <property type="term" value="F:succinate transmembrane transporter activity"/>
    <property type="evidence" value="ECO:0007669"/>
    <property type="project" value="TreeGrafter"/>
</dbReference>
<feature type="transmembrane region" description="Helical" evidence="6">
    <location>
        <begin position="128"/>
        <end position="152"/>
    </location>
</feature>
<evidence type="ECO:0000313" key="7">
    <source>
        <dbReference type="EMBL" id="AOH82620.1"/>
    </source>
</evidence>
<keyword evidence="3 6" id="KW-0812">Transmembrane</keyword>
<feature type="transmembrane region" description="Helical" evidence="6">
    <location>
        <begin position="340"/>
        <end position="362"/>
    </location>
</feature>
<keyword evidence="5 6" id="KW-0472">Membrane</keyword>
<dbReference type="GO" id="GO:0005886">
    <property type="term" value="C:plasma membrane"/>
    <property type="evidence" value="ECO:0007669"/>
    <property type="project" value="TreeGrafter"/>
</dbReference>
<dbReference type="InterPro" id="IPR036458">
    <property type="entry name" value="Na:dicarbo_symporter_sf"/>
</dbReference>
<keyword evidence="8" id="KW-1185">Reference proteome</keyword>
<evidence type="ECO:0000256" key="2">
    <source>
        <dbReference type="ARBA" id="ARBA00022448"/>
    </source>
</evidence>
<evidence type="ECO:0000256" key="4">
    <source>
        <dbReference type="ARBA" id="ARBA00022989"/>
    </source>
</evidence>
<dbReference type="PANTHER" id="PTHR42865">
    <property type="entry name" value="PROTON/GLUTAMATE-ASPARTATE SYMPORTER"/>
    <property type="match status" value="1"/>
</dbReference>
<feature type="transmembrane region" description="Helical" evidence="6">
    <location>
        <begin position="66"/>
        <end position="87"/>
    </location>
</feature>
<dbReference type="KEGG" id="span:AWL63_00085"/>
<keyword evidence="4 6" id="KW-1133">Transmembrane helix</keyword>
<gene>
    <name evidence="7" type="ORF">AWL63_00085</name>
</gene>
<keyword evidence="2" id="KW-0813">Transport</keyword>
<dbReference type="InterPro" id="IPR001991">
    <property type="entry name" value="Na-dicarboxylate_symporter"/>
</dbReference>
<comment type="subcellular location">
    <subcellularLocation>
        <location evidence="1">Membrane</location>
        <topology evidence="1">Multi-pass membrane protein</topology>
    </subcellularLocation>
</comment>
<dbReference type="Pfam" id="PF00375">
    <property type="entry name" value="SDF"/>
    <property type="match status" value="1"/>
</dbReference>
<feature type="transmembrane region" description="Helical" evidence="6">
    <location>
        <begin position="199"/>
        <end position="226"/>
    </location>
</feature>
<dbReference type="EMBL" id="CP014168">
    <property type="protein sequence ID" value="AOH82620.1"/>
    <property type="molecule type" value="Genomic_DNA"/>
</dbReference>
<dbReference type="SUPFAM" id="SSF118215">
    <property type="entry name" value="Proton glutamate symport protein"/>
    <property type="match status" value="1"/>
</dbReference>
<feature type="transmembrane region" description="Helical" evidence="6">
    <location>
        <begin position="173"/>
        <end position="193"/>
    </location>
</feature>
<organism evidence="7 8">
    <name type="scientific">Sphingomonas panacis</name>
    <dbReference type="NCBI Taxonomy" id="1560345"/>
    <lineage>
        <taxon>Bacteria</taxon>
        <taxon>Pseudomonadati</taxon>
        <taxon>Pseudomonadota</taxon>
        <taxon>Alphaproteobacteria</taxon>
        <taxon>Sphingomonadales</taxon>
        <taxon>Sphingomonadaceae</taxon>
        <taxon>Sphingomonas</taxon>
    </lineage>
</organism>
<evidence type="ECO:0000256" key="6">
    <source>
        <dbReference type="SAM" id="Phobius"/>
    </source>
</evidence>
<dbReference type="GO" id="GO:0015366">
    <property type="term" value="F:malate:proton symporter activity"/>
    <property type="evidence" value="ECO:0007669"/>
    <property type="project" value="TreeGrafter"/>
</dbReference>
<evidence type="ECO:0000256" key="3">
    <source>
        <dbReference type="ARBA" id="ARBA00022692"/>
    </source>
</evidence>
<evidence type="ECO:0000256" key="5">
    <source>
        <dbReference type="ARBA" id="ARBA00023136"/>
    </source>
</evidence>
<name>A0A1B3Z5C0_9SPHN</name>
<dbReference type="RefSeq" id="WP_069203205.1">
    <property type="nucleotide sequence ID" value="NZ_CP014168.1"/>
</dbReference>
<dbReference type="PRINTS" id="PR00173">
    <property type="entry name" value="EDTRNSPORT"/>
</dbReference>
<feature type="transmembrane region" description="Helical" evidence="6">
    <location>
        <begin position="276"/>
        <end position="304"/>
    </location>
</feature>
<protein>
    <recommendedName>
        <fullName evidence="9">Sodium:dicarboxylate symporter</fullName>
    </recommendedName>
</protein>
<dbReference type="AlphaFoldDB" id="A0A1B3Z5C0"/>
<evidence type="ECO:0000256" key="1">
    <source>
        <dbReference type="ARBA" id="ARBA00004141"/>
    </source>
</evidence>
<dbReference type="Proteomes" id="UP000094256">
    <property type="component" value="Chromosome"/>
</dbReference>
<dbReference type="PANTHER" id="PTHR42865:SF1">
    <property type="entry name" value="AEROBIC C4-DICARBOXYLATE TRANSPORT PROTEIN"/>
    <property type="match status" value="1"/>
</dbReference>
<dbReference type="GO" id="GO:0070778">
    <property type="term" value="P:L-aspartate transmembrane transport"/>
    <property type="evidence" value="ECO:0007669"/>
    <property type="project" value="TreeGrafter"/>
</dbReference>
<accession>A0A1B3Z5C0</accession>
<evidence type="ECO:0008006" key="9">
    <source>
        <dbReference type="Google" id="ProtNLM"/>
    </source>
</evidence>
<dbReference type="GO" id="GO:0015138">
    <property type="term" value="F:fumarate transmembrane transporter activity"/>
    <property type="evidence" value="ECO:0007669"/>
    <property type="project" value="TreeGrafter"/>
</dbReference>
<proteinExistence type="predicted"/>
<sequence>MIVGILLGALIGHVWPSFGVGLAPLGVAFVKAMRMMVPPILFCTIVDGIVAQGGARQIGSTVVRSLLVFFAITVLALLCGLLVVGLLRPGNGLAVPSVMPHIDLGRELGGRRIDGPGDFLLRLVPDTFFSAFTAGDVLPVLFIGGLVGFGLLRIGTAGEPIARAIRGLTQLQFAIFSFLIRAAPVGAFGAIAFTVGTYGIAFIGSLGALVATLLGASLLLLAILLSAVRLWVGLPPIAVLRHFREEFLIVLGTSSSEVVLPRIMSKLEALGAPPAIVGIVLPLGYTLNLAGTAVYLIVATLFLAETLNLTLSPRQVAIYCLVMLGTSKTAAGVTGSGFSALLLTLSLLPDVPVAAAAMLIAVDRLLSTVRALTSGFANISATLLIARWGGATISAVRVPPHATTR</sequence>